<dbReference type="InterPro" id="IPR045180">
    <property type="entry name" value="La_dom_prot"/>
</dbReference>
<feature type="region of interest" description="Disordered" evidence="4">
    <location>
        <begin position="708"/>
        <end position="765"/>
    </location>
</feature>
<dbReference type="InterPro" id="IPR058699">
    <property type="entry name" value="RRM_LARP4/4B"/>
</dbReference>
<protein>
    <submittedName>
        <fullName evidence="6">La-related protein 4B</fullName>
    </submittedName>
</protein>
<dbReference type="EMBL" id="CM014096">
    <property type="protein sequence ID" value="TKS87404.1"/>
    <property type="molecule type" value="Genomic_DNA"/>
</dbReference>
<feature type="compositionally biased region" description="Pro residues" evidence="4">
    <location>
        <begin position="203"/>
        <end position="212"/>
    </location>
</feature>
<sequence length="1574" mass="171269">MGCCFSKELNPGLQNETSGLLQPPLHDVSEVTEQVRRHAVDLARHVCLDDEEKTRVEDGAERKTPEDEETYAELDHKVWTEAAAVSTAPSEKDLKPASSPEEKGAIIITSSTNIHTNTDTEAGVTHTAMPSCGPAPYMELPTQRPVRPKPLDNAAIRSQWFTELSDKKKQHKPSSCWTGPAGLPSSNCVGNVTVTKVSEDQLPLPPPPPPLPDSVRGSPKVEHKDSEEVGVVTSLCQGLETRTRSFYSICSIDADDLEHDHVNGQSQTAGATQSLHTAEAETAALPSIAESLVRCQSPAKASAVCDQSRVTESKITSQSHDEEPAPAPSHAAEQPVTVLSQTRPDSSPSARQTPPPHPVLSARLAEPLSSAQINSEEPQAEDVSYQTVTHDTDEAKGDKLSTLHTDEDAHVMESEETAVTEECVSLVDHRAAEELFSDTKETVVELQDQSVNSDFNPLDDHLLLFKEQHVQLSQPATEIREVDTSSQSPSPSKLDVDVKTLHEEEVALPLSELNESSQQSEAIPVIACRSHGKDDVGLSSTADTTLTEVSSVSTSPAVSSLPIDLTVVSCHRDPTLLPAMKNTSHWCDAVISDKLDVNSNNPTFDLSSVLPLSRDVKPLFTESDDGDELDGPGVKPDGVLASDEPLQDVHTSDKTPRPEPNSQRVDVREVTVVLPETAENTSHVETSGENCDMLSELCENCTAVNTSIAPHGPEDPESRNEDSSLGPLTQPPAESEPPVTAFITSPPSSLSPFTSSDEGEHSFCPLTEDDATKREICEDREETKAARGTEIDLCLAVPVNHGSVEQTPQTEPPDLLTCVSSDSLNTEVDISLQHDAADCSPQPGESPNENGVHSEEMNELKEESSALESDLPPGTLNVSATETPSQRVEVHADTSICDSYLIPNDVGCPDLKALVLDPAVISVDPGQIDVYASTPSYEIHLLGDEPPATSEEGEREGGMREMVSELLGEDADSSVCRLFPQPWIKLGLGESCGGWAQGASEAEPSKGESEMGADTEQIPALVSELQPSMALLGAYPYSTVMPQGPCVWDWHTDCTQPGPVAAPSLNPDAEVWTNPNFNLDITGATYLQPEQPWIQFPADLTNHEGYMPEFELENAGLTEAMVEADPGVLEYQALKTEAPVVNGDSGHPPVTDEIRQQLRTVLESCLAREHLGNDLYLSCQMDNDQYVSIQTLASLDRIKDISTDLDLIADILKSLPLVEVAPCGQKVRPSQSRCIVILREVPSSTPREARPLCFNIIHAVQEVEALFDGDDLPEFTSCEFVNNDNWFITFKTETEAQQAYKYLREEVRVFQGKPIMVRIKAKTMAAASYAPKNGYRPAQMDQCGNHYNSYFPPNTYQQPCPAHMPAQQLYDFTNEAWAAAVTGYQECVDQPPALMNDFMNGFSNFRPHNPHRQRRGSRWSNTADRRQSNHNDSSQRSEKAERATSPTKPGRGRSRGNMRHQGRGGRTEPNTQAVSSAPELGRLKSTAAAARLHQSQQSQQSQRSLSRSWSRERSLTSLCALIGQESKRLSYAAICQRASTNEPLPPLPTDSTSSGAEHILTYPGQESKHALLPR</sequence>
<proteinExistence type="predicted"/>
<dbReference type="GO" id="GO:0003730">
    <property type="term" value="F:mRNA 3'-UTR binding"/>
    <property type="evidence" value="ECO:0007669"/>
    <property type="project" value="TreeGrafter"/>
</dbReference>
<feature type="region of interest" description="Disordered" evidence="4">
    <location>
        <begin position="996"/>
        <end position="1015"/>
    </location>
</feature>
<feature type="domain" description="HTH La-type RNA-binding" evidence="5">
    <location>
        <begin position="1148"/>
        <end position="1237"/>
    </location>
</feature>
<dbReference type="InterPro" id="IPR036388">
    <property type="entry name" value="WH-like_DNA-bd_sf"/>
</dbReference>
<evidence type="ECO:0000259" key="5">
    <source>
        <dbReference type="PROSITE" id="PS50961"/>
    </source>
</evidence>
<dbReference type="PANTHER" id="PTHR22792:SF43">
    <property type="entry name" value="LA-RELATED PROTEIN 4B"/>
    <property type="match status" value="1"/>
</dbReference>
<evidence type="ECO:0000256" key="4">
    <source>
        <dbReference type="SAM" id="MobiDB-lite"/>
    </source>
</evidence>
<keyword evidence="2 3" id="KW-0694">RNA-binding</keyword>
<dbReference type="Pfam" id="PF26088">
    <property type="entry name" value="RRM_LARP4"/>
    <property type="match status" value="1"/>
</dbReference>
<dbReference type="Proteomes" id="UP000298787">
    <property type="component" value="Chromosome 19"/>
</dbReference>
<dbReference type="InterPro" id="IPR036390">
    <property type="entry name" value="WH_DNA-bd_sf"/>
</dbReference>
<feature type="compositionally biased region" description="Basic and acidic residues" evidence="4">
    <location>
        <begin position="1423"/>
        <end position="1442"/>
    </location>
</feature>
<dbReference type="SUPFAM" id="SSF46785">
    <property type="entry name" value="Winged helix' DNA-binding domain"/>
    <property type="match status" value="1"/>
</dbReference>
<dbReference type="PROSITE" id="PS50961">
    <property type="entry name" value="HTH_LA"/>
    <property type="match status" value="1"/>
</dbReference>
<gene>
    <name evidence="6" type="ORF">D9C73_021528</name>
</gene>
<dbReference type="GO" id="GO:0010494">
    <property type="term" value="C:cytoplasmic stress granule"/>
    <property type="evidence" value="ECO:0007669"/>
    <property type="project" value="TreeGrafter"/>
</dbReference>
<keyword evidence="7" id="KW-1185">Reference proteome</keyword>
<feature type="region of interest" description="Disordered" evidence="4">
    <location>
        <begin position="618"/>
        <end position="667"/>
    </location>
</feature>
<feature type="region of interest" description="Disordered" evidence="4">
    <location>
        <begin position="836"/>
        <end position="873"/>
    </location>
</feature>
<feature type="compositionally biased region" description="Basic residues" evidence="4">
    <location>
        <begin position="1408"/>
        <end position="1417"/>
    </location>
</feature>
<dbReference type="InterPro" id="IPR006630">
    <property type="entry name" value="La_HTH"/>
</dbReference>
<feature type="region of interest" description="Disordered" evidence="4">
    <location>
        <begin position="1399"/>
        <end position="1510"/>
    </location>
</feature>
<feature type="region of interest" description="Disordered" evidence="4">
    <location>
        <begin position="300"/>
        <end position="397"/>
    </location>
</feature>
<accession>A0A4U5VGL9</accession>
<evidence type="ECO:0000313" key="7">
    <source>
        <dbReference type="Proteomes" id="UP000298787"/>
    </source>
</evidence>
<feature type="compositionally biased region" description="Basic and acidic residues" evidence="4">
    <location>
        <begin position="712"/>
        <end position="722"/>
    </location>
</feature>
<feature type="compositionally biased region" description="Low complexity" evidence="4">
    <location>
        <begin position="1491"/>
        <end position="1508"/>
    </location>
</feature>
<dbReference type="SMART" id="SM00715">
    <property type="entry name" value="LA"/>
    <property type="match status" value="1"/>
</dbReference>
<feature type="compositionally biased region" description="Polar residues" evidence="4">
    <location>
        <begin position="337"/>
        <end position="352"/>
    </location>
</feature>
<reference evidence="6 7" key="1">
    <citation type="submission" date="2019-01" db="EMBL/GenBank/DDBJ databases">
        <title>Genome Assembly of Collichthys lucidus.</title>
        <authorList>
            <person name="Cai M."/>
            <person name="Xiao S."/>
        </authorList>
    </citation>
    <scope>NUCLEOTIDE SEQUENCE [LARGE SCALE GENOMIC DNA]</scope>
    <source>
        <strain evidence="6">JT15FE1705JMU</strain>
        <tissue evidence="6">Muscle</tissue>
    </source>
</reference>
<feature type="compositionally biased region" description="Low complexity" evidence="4">
    <location>
        <begin position="744"/>
        <end position="756"/>
    </location>
</feature>
<evidence type="ECO:0000313" key="6">
    <source>
        <dbReference type="EMBL" id="TKS87404.1"/>
    </source>
</evidence>
<feature type="region of interest" description="Disordered" evidence="4">
    <location>
        <begin position="199"/>
        <end position="226"/>
    </location>
</feature>
<keyword evidence="1" id="KW-0597">Phosphoprotein</keyword>
<evidence type="ECO:0000256" key="1">
    <source>
        <dbReference type="ARBA" id="ARBA00022553"/>
    </source>
</evidence>
<dbReference type="STRING" id="240159.A0A4U5VGL9"/>
<feature type="compositionally biased region" description="Polar residues" evidence="4">
    <location>
        <begin position="308"/>
        <end position="318"/>
    </location>
</feature>
<evidence type="ECO:0000256" key="3">
    <source>
        <dbReference type="PROSITE-ProRule" id="PRU00332"/>
    </source>
</evidence>
<feature type="compositionally biased region" description="Basic and acidic residues" evidence="4">
    <location>
        <begin position="852"/>
        <end position="864"/>
    </location>
</feature>
<dbReference type="PANTHER" id="PTHR22792">
    <property type="entry name" value="LUPUS LA PROTEIN-RELATED"/>
    <property type="match status" value="1"/>
</dbReference>
<evidence type="ECO:0000256" key="2">
    <source>
        <dbReference type="ARBA" id="ARBA00022884"/>
    </source>
</evidence>
<dbReference type="GO" id="GO:0005829">
    <property type="term" value="C:cytosol"/>
    <property type="evidence" value="ECO:0007669"/>
    <property type="project" value="TreeGrafter"/>
</dbReference>
<dbReference type="Gene3D" id="1.10.10.10">
    <property type="entry name" value="Winged helix-like DNA-binding domain superfamily/Winged helix DNA-binding domain"/>
    <property type="match status" value="1"/>
</dbReference>
<feature type="compositionally biased region" description="Basic residues" evidence="4">
    <location>
        <begin position="1450"/>
        <end position="1463"/>
    </location>
</feature>
<organism evidence="6 7">
    <name type="scientific">Collichthys lucidus</name>
    <name type="common">Big head croaker</name>
    <name type="synonym">Sciaena lucida</name>
    <dbReference type="NCBI Taxonomy" id="240159"/>
    <lineage>
        <taxon>Eukaryota</taxon>
        <taxon>Metazoa</taxon>
        <taxon>Chordata</taxon>
        <taxon>Craniata</taxon>
        <taxon>Vertebrata</taxon>
        <taxon>Euteleostomi</taxon>
        <taxon>Actinopterygii</taxon>
        <taxon>Neopterygii</taxon>
        <taxon>Teleostei</taxon>
        <taxon>Neoteleostei</taxon>
        <taxon>Acanthomorphata</taxon>
        <taxon>Eupercaria</taxon>
        <taxon>Sciaenidae</taxon>
        <taxon>Collichthys</taxon>
    </lineage>
</organism>
<dbReference type="GO" id="GO:0045727">
    <property type="term" value="P:positive regulation of translation"/>
    <property type="evidence" value="ECO:0007669"/>
    <property type="project" value="TreeGrafter"/>
</dbReference>
<name>A0A4U5VGL9_COLLU</name>
<feature type="region of interest" description="Disordered" evidence="4">
    <location>
        <begin position="1540"/>
        <end position="1574"/>
    </location>
</feature>